<dbReference type="NCBIfam" id="NF040712">
    <property type="entry name" value="SepH"/>
    <property type="match status" value="1"/>
</dbReference>
<evidence type="ECO:0000256" key="1">
    <source>
        <dbReference type="SAM" id="MobiDB-lite"/>
    </source>
</evidence>
<dbReference type="Pfam" id="PF11268">
    <property type="entry name" value="DUF3071"/>
    <property type="match status" value="1"/>
</dbReference>
<accession>A0ABY4NAX7</accession>
<evidence type="ECO:0000259" key="2">
    <source>
        <dbReference type="Pfam" id="PF11268"/>
    </source>
</evidence>
<reference evidence="3" key="1">
    <citation type="submission" date="2022-05" db="EMBL/GenBank/DDBJ databases">
        <title>Genomic analysis of Brachybacterium sp. CBA3104.</title>
        <authorList>
            <person name="Roh S.W."/>
            <person name="Kim Y.B."/>
            <person name="Kim Y."/>
        </authorList>
    </citation>
    <scope>NUCLEOTIDE SEQUENCE</scope>
    <source>
        <strain evidence="3">CBA3104</strain>
    </source>
</reference>
<feature type="domain" description="DUF3071" evidence="2">
    <location>
        <begin position="1"/>
        <end position="162"/>
    </location>
</feature>
<feature type="region of interest" description="Disordered" evidence="1">
    <location>
        <begin position="203"/>
        <end position="258"/>
    </location>
</feature>
<feature type="compositionally biased region" description="Acidic residues" evidence="1">
    <location>
        <begin position="318"/>
        <end position="339"/>
    </location>
</feature>
<evidence type="ECO:0000313" key="4">
    <source>
        <dbReference type="Proteomes" id="UP001055868"/>
    </source>
</evidence>
<proteinExistence type="predicted"/>
<gene>
    <name evidence="3" type="primary">sepH</name>
    <name evidence="3" type="ORF">M4486_06420</name>
</gene>
<dbReference type="InterPro" id="IPR021421">
    <property type="entry name" value="DUF3071"/>
</dbReference>
<dbReference type="InterPro" id="IPR047682">
    <property type="entry name" value="SepH-like"/>
</dbReference>
<dbReference type="RefSeq" id="WP_249480324.1">
    <property type="nucleotide sequence ID" value="NZ_CP097218.1"/>
</dbReference>
<organism evidence="3 4">
    <name type="scientific">Brachybacterium kimchii</name>
    <dbReference type="NCBI Taxonomy" id="2942909"/>
    <lineage>
        <taxon>Bacteria</taxon>
        <taxon>Bacillati</taxon>
        <taxon>Actinomycetota</taxon>
        <taxon>Actinomycetes</taxon>
        <taxon>Micrococcales</taxon>
        <taxon>Dermabacteraceae</taxon>
        <taxon>Brachybacterium</taxon>
    </lineage>
</organism>
<feature type="compositionally biased region" description="Basic and acidic residues" evidence="1">
    <location>
        <begin position="452"/>
        <end position="465"/>
    </location>
</feature>
<feature type="region of interest" description="Disordered" evidence="1">
    <location>
        <begin position="272"/>
        <end position="488"/>
    </location>
</feature>
<name>A0ABY4NAX7_9MICO</name>
<protein>
    <submittedName>
        <fullName evidence="3">Septation protein SepH</fullName>
    </submittedName>
</protein>
<dbReference type="EMBL" id="CP097218">
    <property type="protein sequence ID" value="UQN30926.1"/>
    <property type="molecule type" value="Genomic_DNA"/>
</dbReference>
<keyword evidence="4" id="KW-1185">Reference proteome</keyword>
<feature type="compositionally biased region" description="Basic and acidic residues" evidence="1">
    <location>
        <begin position="297"/>
        <end position="317"/>
    </location>
</feature>
<feature type="compositionally biased region" description="Low complexity" evidence="1">
    <location>
        <begin position="240"/>
        <end position="255"/>
    </location>
</feature>
<sequence length="488" mass="52499">MRELELDGIHDDGEHIVLRDLDGEQYTLRIDEALRAAVRRDRPALGLIQSSEATALRPREIQALLRGGRTADEISEMASIDVEHVRRYEGPVLAERGFTAERARTFKVDRSGGPVLDEIVTERLAARQALEGLRWDAWRLPDGTWNLELVFRSGGRDREAHWIADMTRQVVVAEDDEARWLSLDDDALDQPVAGRARLTSLKSSVYDQESDVDGASARPRRTAPRSLGRQAPAHEDHPSRGATGAGASSGPSARGARGDAFDEDALDALNARRGLRSVPASLDDEPTWSTLEEDEERSTRSADEDALREYSDSPREDLPEDVDEDDVDGGASADDEDLEVTGGPEGDVDTERDGSGAEDTDAEPEPLVVPGRTLEESVATGDRGAEDEPSAASGSDGKDLGSGVAPAANDTVDLTPLPGFDDVAYSPAEDSDAQAPEGGDGQQGKATGQRSGSKEKKSGKGEKKSSSSRAKRSSIPSWDEIVFGSKHD</sequence>
<feature type="compositionally biased region" description="Acidic residues" evidence="1">
    <location>
        <begin position="282"/>
        <end position="296"/>
    </location>
</feature>
<evidence type="ECO:0000313" key="3">
    <source>
        <dbReference type="EMBL" id="UQN30926.1"/>
    </source>
</evidence>
<dbReference type="Proteomes" id="UP001055868">
    <property type="component" value="Chromosome"/>
</dbReference>